<dbReference type="PROSITE" id="PS50235">
    <property type="entry name" value="USP_3"/>
    <property type="match status" value="1"/>
</dbReference>
<dbReference type="GeneID" id="5889677"/>
<dbReference type="InterPro" id="IPR018200">
    <property type="entry name" value="USP_CS"/>
</dbReference>
<proteinExistence type="predicted"/>
<evidence type="ECO:0000313" key="3">
    <source>
        <dbReference type="Proteomes" id="UP000001357"/>
    </source>
</evidence>
<sequence length="157" mass="17885">YHCADCQERVSAEKLVRLRQLPACVIISLKRMAYDMESQQRIKIHQRCEFPLDLDLRPYMSDAAISAAELYRLTGVVVHSGSAQSGHYYAFAQQRDSSQWLRLDDRQVTPVSTDVLLEQSYGGVKRVDADASVSSYLNANEMKAYSAYLLVYERVEP</sequence>
<dbReference type="Proteomes" id="UP000001357">
    <property type="component" value="Unassembled WGS sequence"/>
</dbReference>
<name>A9UUY5_MONBE</name>
<gene>
    <name evidence="2" type="ORF">MONBRDRAFT_3133</name>
</gene>
<reference evidence="2 3" key="1">
    <citation type="journal article" date="2008" name="Nature">
        <title>The genome of the choanoflagellate Monosiga brevicollis and the origin of metazoans.</title>
        <authorList>
            <consortium name="JGI Sequencing"/>
            <person name="King N."/>
            <person name="Westbrook M.J."/>
            <person name="Young S.L."/>
            <person name="Kuo A."/>
            <person name="Abedin M."/>
            <person name="Chapman J."/>
            <person name="Fairclough S."/>
            <person name="Hellsten U."/>
            <person name="Isogai Y."/>
            <person name="Letunic I."/>
            <person name="Marr M."/>
            <person name="Pincus D."/>
            <person name="Putnam N."/>
            <person name="Rokas A."/>
            <person name="Wright K.J."/>
            <person name="Zuzow R."/>
            <person name="Dirks W."/>
            <person name="Good M."/>
            <person name="Goodstein D."/>
            <person name="Lemons D."/>
            <person name="Li W."/>
            <person name="Lyons J.B."/>
            <person name="Morris A."/>
            <person name="Nichols S."/>
            <person name="Richter D.J."/>
            <person name="Salamov A."/>
            <person name="Bork P."/>
            <person name="Lim W.A."/>
            <person name="Manning G."/>
            <person name="Miller W.T."/>
            <person name="McGinnis W."/>
            <person name="Shapiro H."/>
            <person name="Tjian R."/>
            <person name="Grigoriev I.V."/>
            <person name="Rokhsar D."/>
        </authorList>
    </citation>
    <scope>NUCLEOTIDE SEQUENCE [LARGE SCALE GENOMIC DNA]</scope>
    <source>
        <strain evidence="3">MX1 / ATCC 50154</strain>
    </source>
</reference>
<dbReference type="RefSeq" id="XP_001744287.1">
    <property type="nucleotide sequence ID" value="XM_001744235.1"/>
</dbReference>
<feature type="non-terminal residue" evidence="2">
    <location>
        <position position="1"/>
    </location>
</feature>
<evidence type="ECO:0000259" key="1">
    <source>
        <dbReference type="PROSITE" id="PS50235"/>
    </source>
</evidence>
<keyword evidence="3" id="KW-1185">Reference proteome</keyword>
<dbReference type="Gene3D" id="3.90.70.10">
    <property type="entry name" value="Cysteine proteinases"/>
    <property type="match status" value="1"/>
</dbReference>
<dbReference type="EMBL" id="CH991546">
    <property type="protein sequence ID" value="EDQ90990.1"/>
    <property type="molecule type" value="Genomic_DNA"/>
</dbReference>
<dbReference type="InterPro" id="IPR038765">
    <property type="entry name" value="Papain-like_cys_pep_sf"/>
</dbReference>
<dbReference type="InParanoid" id="A9UUY5"/>
<dbReference type="STRING" id="81824.A9UUY5"/>
<dbReference type="InterPro" id="IPR050164">
    <property type="entry name" value="Peptidase_C19"/>
</dbReference>
<protein>
    <recommendedName>
        <fullName evidence="1">USP domain-containing protein</fullName>
    </recommendedName>
</protein>
<dbReference type="GO" id="GO:0016579">
    <property type="term" value="P:protein deubiquitination"/>
    <property type="evidence" value="ECO:0007669"/>
    <property type="project" value="InterPro"/>
</dbReference>
<dbReference type="InterPro" id="IPR028889">
    <property type="entry name" value="USP"/>
</dbReference>
<dbReference type="Pfam" id="PF00443">
    <property type="entry name" value="UCH"/>
    <property type="match status" value="1"/>
</dbReference>
<dbReference type="SUPFAM" id="SSF54001">
    <property type="entry name" value="Cysteine proteinases"/>
    <property type="match status" value="1"/>
</dbReference>
<dbReference type="InterPro" id="IPR001394">
    <property type="entry name" value="Peptidase_C19_UCH"/>
</dbReference>
<organism evidence="2 3">
    <name type="scientific">Monosiga brevicollis</name>
    <name type="common">Choanoflagellate</name>
    <dbReference type="NCBI Taxonomy" id="81824"/>
    <lineage>
        <taxon>Eukaryota</taxon>
        <taxon>Choanoflagellata</taxon>
        <taxon>Craspedida</taxon>
        <taxon>Salpingoecidae</taxon>
        <taxon>Monosiga</taxon>
    </lineage>
</organism>
<dbReference type="OMA" id="MAYDMES"/>
<evidence type="ECO:0000313" key="2">
    <source>
        <dbReference type="EMBL" id="EDQ90990.1"/>
    </source>
</evidence>
<dbReference type="GO" id="GO:0004843">
    <property type="term" value="F:cysteine-type deubiquitinase activity"/>
    <property type="evidence" value="ECO:0007669"/>
    <property type="project" value="InterPro"/>
</dbReference>
<dbReference type="KEGG" id="mbr:MONBRDRAFT_3133"/>
<dbReference type="AlphaFoldDB" id="A9UUY5"/>
<feature type="domain" description="USP" evidence="1">
    <location>
        <begin position="1"/>
        <end position="155"/>
    </location>
</feature>
<dbReference type="PANTHER" id="PTHR24006">
    <property type="entry name" value="UBIQUITIN CARBOXYL-TERMINAL HYDROLASE"/>
    <property type="match status" value="1"/>
</dbReference>
<dbReference type="PROSITE" id="PS00973">
    <property type="entry name" value="USP_2"/>
    <property type="match status" value="1"/>
</dbReference>
<accession>A9UUY5</accession>
<feature type="non-terminal residue" evidence="2">
    <location>
        <position position="157"/>
    </location>
</feature>
<dbReference type="eggNOG" id="KOG1863">
    <property type="taxonomic scope" value="Eukaryota"/>
</dbReference>